<gene>
    <name evidence="6" type="ORF">FGS76_13025</name>
</gene>
<name>A0ABY2XJ69_9GAMM</name>
<dbReference type="CDD" id="cd08465">
    <property type="entry name" value="PBP2_ToxR"/>
    <property type="match status" value="1"/>
</dbReference>
<reference evidence="6 7" key="1">
    <citation type="submission" date="2019-05" db="EMBL/GenBank/DDBJ databases">
        <title>Genome of Alcanivorax gelatiniphagus, an oil degrading marine bacteria.</title>
        <authorList>
            <person name="Kwon K.K."/>
        </authorList>
    </citation>
    <scope>NUCLEOTIDE SEQUENCE [LARGE SCALE GENOMIC DNA]</scope>
    <source>
        <strain evidence="6 7">MEBiC 08158</strain>
    </source>
</reference>
<dbReference type="Gene3D" id="1.10.10.10">
    <property type="entry name" value="Winged helix-like DNA-binding domain superfamily/Winged helix DNA-binding domain"/>
    <property type="match status" value="1"/>
</dbReference>
<dbReference type="Gene3D" id="3.40.190.10">
    <property type="entry name" value="Periplasmic binding protein-like II"/>
    <property type="match status" value="2"/>
</dbReference>
<dbReference type="Pfam" id="PF03466">
    <property type="entry name" value="LysR_substrate"/>
    <property type="match status" value="1"/>
</dbReference>
<keyword evidence="3" id="KW-0238">DNA-binding</keyword>
<evidence type="ECO:0000313" key="6">
    <source>
        <dbReference type="EMBL" id="TMW11943.1"/>
    </source>
</evidence>
<evidence type="ECO:0000256" key="3">
    <source>
        <dbReference type="ARBA" id="ARBA00023125"/>
    </source>
</evidence>
<dbReference type="InterPro" id="IPR050389">
    <property type="entry name" value="LysR-type_TF"/>
</dbReference>
<evidence type="ECO:0000256" key="1">
    <source>
        <dbReference type="ARBA" id="ARBA00009437"/>
    </source>
</evidence>
<protein>
    <submittedName>
        <fullName evidence="6">LysR family transcriptional regulator</fullName>
    </submittedName>
</protein>
<accession>A0ABY2XJ69</accession>
<dbReference type="EMBL" id="VCQT01000038">
    <property type="protein sequence ID" value="TMW11943.1"/>
    <property type="molecule type" value="Genomic_DNA"/>
</dbReference>
<keyword evidence="7" id="KW-1185">Reference proteome</keyword>
<dbReference type="PROSITE" id="PS50931">
    <property type="entry name" value="HTH_LYSR"/>
    <property type="match status" value="1"/>
</dbReference>
<dbReference type="PANTHER" id="PTHR30118:SF15">
    <property type="entry name" value="TRANSCRIPTIONAL REGULATORY PROTEIN"/>
    <property type="match status" value="1"/>
</dbReference>
<evidence type="ECO:0000313" key="7">
    <source>
        <dbReference type="Proteomes" id="UP000739180"/>
    </source>
</evidence>
<proteinExistence type="inferred from homology"/>
<organism evidence="6 7">
    <name type="scientific">Alloalcanivorax gelatiniphagus</name>
    <dbReference type="NCBI Taxonomy" id="1194167"/>
    <lineage>
        <taxon>Bacteria</taxon>
        <taxon>Pseudomonadati</taxon>
        <taxon>Pseudomonadota</taxon>
        <taxon>Gammaproteobacteria</taxon>
        <taxon>Oceanospirillales</taxon>
        <taxon>Alcanivoracaceae</taxon>
        <taxon>Alloalcanivorax</taxon>
    </lineage>
</organism>
<sequence>MNTLRRIDLNLLVTLHALLMEKHVSRAALRLHKSQPAVSHALASLRRIFDDPLLVRRAGGLELTSRASELLPPLTEALDRLGALIEQPAFDPAAAQRVFKLAMSDYGARAILPGLAPLLRRQAPGIDLQVRQGSRASMLADVDEGDIDMAFGVFPQELPTEIRTHTLFIEHFTCVADKKTLPESGDLDKTQWLARPHVLVAMQSTENNEIEKALSRAGVSRRVALALPHWGVATQVVADTDFILTAARHSFDLFLDDPRLQFFTPPFPIDPFEFNMIWHSRRESDPGHNWLRQTIIGLLQDAGP</sequence>
<evidence type="ECO:0000256" key="4">
    <source>
        <dbReference type="ARBA" id="ARBA00023163"/>
    </source>
</evidence>
<dbReference type="RefSeq" id="WP_138773088.1">
    <property type="nucleotide sequence ID" value="NZ_JBHSSX010000003.1"/>
</dbReference>
<comment type="similarity">
    <text evidence="1">Belongs to the LysR transcriptional regulatory family.</text>
</comment>
<dbReference type="InterPro" id="IPR036390">
    <property type="entry name" value="WH_DNA-bd_sf"/>
</dbReference>
<evidence type="ECO:0000256" key="2">
    <source>
        <dbReference type="ARBA" id="ARBA00023015"/>
    </source>
</evidence>
<dbReference type="InterPro" id="IPR005119">
    <property type="entry name" value="LysR_subst-bd"/>
</dbReference>
<dbReference type="PANTHER" id="PTHR30118">
    <property type="entry name" value="HTH-TYPE TRANSCRIPTIONAL REGULATOR LEUO-RELATED"/>
    <property type="match status" value="1"/>
</dbReference>
<dbReference type="InterPro" id="IPR036388">
    <property type="entry name" value="WH-like_DNA-bd_sf"/>
</dbReference>
<dbReference type="Proteomes" id="UP000739180">
    <property type="component" value="Unassembled WGS sequence"/>
</dbReference>
<dbReference type="SUPFAM" id="SSF53850">
    <property type="entry name" value="Periplasmic binding protein-like II"/>
    <property type="match status" value="1"/>
</dbReference>
<keyword evidence="4" id="KW-0804">Transcription</keyword>
<evidence type="ECO:0000259" key="5">
    <source>
        <dbReference type="PROSITE" id="PS50931"/>
    </source>
</evidence>
<dbReference type="InterPro" id="IPR000847">
    <property type="entry name" value="LysR_HTH_N"/>
</dbReference>
<keyword evidence="2" id="KW-0805">Transcription regulation</keyword>
<comment type="caution">
    <text evidence="6">The sequence shown here is derived from an EMBL/GenBank/DDBJ whole genome shotgun (WGS) entry which is preliminary data.</text>
</comment>
<dbReference type="SUPFAM" id="SSF46785">
    <property type="entry name" value="Winged helix' DNA-binding domain"/>
    <property type="match status" value="1"/>
</dbReference>
<feature type="domain" description="HTH lysR-type" evidence="5">
    <location>
        <begin position="7"/>
        <end position="64"/>
    </location>
</feature>
<dbReference type="Pfam" id="PF00126">
    <property type="entry name" value="HTH_1"/>
    <property type="match status" value="1"/>
</dbReference>